<protein>
    <submittedName>
        <fullName evidence="2">Nuclear transport factor 2 family protein</fullName>
    </submittedName>
</protein>
<accession>A0A7V8RBY9</accession>
<dbReference type="Proteomes" id="UP000589292">
    <property type="component" value="Unassembled WGS sequence"/>
</dbReference>
<dbReference type="AlphaFoldDB" id="A0A7V8RBY9"/>
<reference evidence="2 3" key="1">
    <citation type="journal article" date="1994" name="Int. J. Syst. Bacteriol.">
        <title>Phylogenetic positions of novel aerobic, bacteriochlorophyll a-containing bacteria and description of Roseococcus thiosulfatophilus gen. nov., sp. nov., Erythromicrobium ramosum gen. nov., sp. nov., and Erythrobacter litoralis sp. nov.</title>
        <authorList>
            <person name="Yurkov V."/>
            <person name="Stackebrandt E."/>
            <person name="Holmes A."/>
            <person name="Fuerst J.A."/>
            <person name="Hugenholtz P."/>
            <person name="Golecki J."/>
            <person name="Gad'on N."/>
            <person name="Gorlenko V.M."/>
            <person name="Kompantseva E.I."/>
            <person name="Drews G."/>
        </authorList>
    </citation>
    <scope>NUCLEOTIDE SEQUENCE [LARGE SCALE GENOMIC DNA]</scope>
    <source>
        <strain evidence="2 3">KR-99</strain>
    </source>
</reference>
<dbReference type="EMBL" id="VDES01000001">
    <property type="protein sequence ID" value="MBA1373636.1"/>
    <property type="molecule type" value="Genomic_DNA"/>
</dbReference>
<keyword evidence="3" id="KW-1185">Reference proteome</keyword>
<dbReference type="Pfam" id="PF12680">
    <property type="entry name" value="SnoaL_2"/>
    <property type="match status" value="1"/>
</dbReference>
<feature type="domain" description="SnoaL-like" evidence="1">
    <location>
        <begin position="10"/>
        <end position="93"/>
    </location>
</feature>
<comment type="caution">
    <text evidence="2">The sequence shown here is derived from an EMBL/GenBank/DDBJ whole genome shotgun (WGS) entry which is preliminary data.</text>
</comment>
<sequence>MPIELPDPIANYVAANARLDVDAMLRPFAPDAVVVDNGQRYEGTAQIRALFEREVIPAQAIFAPDSVRHESDRVIVEGAARGSFKGSPIRFTYDFALAGDGIAALEITL</sequence>
<proteinExistence type="predicted"/>
<evidence type="ECO:0000313" key="2">
    <source>
        <dbReference type="EMBL" id="MBA1373636.1"/>
    </source>
</evidence>
<gene>
    <name evidence="2" type="ORF">FG486_04745</name>
</gene>
<evidence type="ECO:0000259" key="1">
    <source>
        <dbReference type="Pfam" id="PF12680"/>
    </source>
</evidence>
<dbReference type="RefSeq" id="WP_066276044.1">
    <property type="nucleotide sequence ID" value="NZ_BAAAGB010000002.1"/>
</dbReference>
<dbReference type="SUPFAM" id="SSF54427">
    <property type="entry name" value="NTF2-like"/>
    <property type="match status" value="1"/>
</dbReference>
<evidence type="ECO:0000313" key="3">
    <source>
        <dbReference type="Proteomes" id="UP000589292"/>
    </source>
</evidence>
<dbReference type="InterPro" id="IPR032710">
    <property type="entry name" value="NTF2-like_dom_sf"/>
</dbReference>
<dbReference type="Gene3D" id="3.10.450.50">
    <property type="match status" value="1"/>
</dbReference>
<name>A0A7V8RBY9_9SPHN</name>
<dbReference type="InterPro" id="IPR037401">
    <property type="entry name" value="SnoaL-like"/>
</dbReference>
<organism evidence="2 3">
    <name type="scientific">Sphingomonas ursincola</name>
    <dbReference type="NCBI Taxonomy" id="56361"/>
    <lineage>
        <taxon>Bacteria</taxon>
        <taxon>Pseudomonadati</taxon>
        <taxon>Pseudomonadota</taxon>
        <taxon>Alphaproteobacteria</taxon>
        <taxon>Sphingomonadales</taxon>
        <taxon>Sphingomonadaceae</taxon>
        <taxon>Sphingomonas</taxon>
    </lineage>
</organism>